<dbReference type="PIRSF" id="PIRSF028451">
    <property type="entry name" value="UCP028451"/>
    <property type="match status" value="1"/>
</dbReference>
<protein>
    <submittedName>
        <fullName evidence="1">Uncharacterized protein (TIGR02453 family)</fullName>
    </submittedName>
</protein>
<dbReference type="Pfam" id="PF09365">
    <property type="entry name" value="DUF2461"/>
    <property type="match status" value="1"/>
</dbReference>
<dbReference type="AlphaFoldDB" id="A0A846MRF4"/>
<dbReference type="InterPro" id="IPR015996">
    <property type="entry name" value="UCP028451"/>
</dbReference>
<accession>A0A846MRF4</accession>
<organism evidence="1 2">
    <name type="scientific">Thermonema lapsum</name>
    <dbReference type="NCBI Taxonomy" id="28195"/>
    <lineage>
        <taxon>Bacteria</taxon>
        <taxon>Pseudomonadati</taxon>
        <taxon>Bacteroidota</taxon>
        <taxon>Cytophagia</taxon>
        <taxon>Cytophagales</taxon>
        <taxon>Thermonemataceae</taxon>
        <taxon>Thermonema</taxon>
    </lineage>
</organism>
<evidence type="ECO:0000313" key="2">
    <source>
        <dbReference type="Proteomes" id="UP000537126"/>
    </source>
</evidence>
<dbReference type="RefSeq" id="WP_166919278.1">
    <property type="nucleotide sequence ID" value="NZ_JAASRN010000002.1"/>
</dbReference>
<dbReference type="EMBL" id="JAASRN010000002">
    <property type="protein sequence ID" value="NIK74011.1"/>
    <property type="molecule type" value="Genomic_DNA"/>
</dbReference>
<dbReference type="PANTHER" id="PTHR36452">
    <property type="entry name" value="CHROMOSOME 12, WHOLE GENOME SHOTGUN SEQUENCE"/>
    <property type="match status" value="1"/>
</dbReference>
<dbReference type="NCBIfam" id="TIGR02453">
    <property type="entry name" value="TIGR02453 family protein"/>
    <property type="match status" value="1"/>
</dbReference>
<keyword evidence="2" id="KW-1185">Reference proteome</keyword>
<gene>
    <name evidence="1" type="ORF">FHS56_001524</name>
</gene>
<name>A0A846MRF4_9BACT</name>
<sequence length="226" mass="26038">MQYTIYPETLVFLQELKQHNNREWMIAHREAYEQAKQNFSEFVEAFIQASIHLHHQENLTAAQCIFRLARDTRFNKDKTPYKTNFGALIAPGGRKSPFAGFYLHIEPGASFVAAGLYAPSAAMQKAVRQEIYYEQDKWLALLQQTTFVRYFPEVEGELLQRLPKEFADAPEALQLSLRRKRWIVRKACSDEEVLSAAFPNLLLTYATVAQPLIGFLNTALEDMKES</sequence>
<proteinExistence type="predicted"/>
<dbReference type="PANTHER" id="PTHR36452:SF1">
    <property type="entry name" value="DUF2461 DOMAIN-CONTAINING PROTEIN"/>
    <property type="match status" value="1"/>
</dbReference>
<dbReference type="InterPro" id="IPR012808">
    <property type="entry name" value="CHP02453"/>
</dbReference>
<reference evidence="1 2" key="1">
    <citation type="submission" date="2020-03" db="EMBL/GenBank/DDBJ databases">
        <title>Genomic Encyclopedia of Type Strains, Phase IV (KMG-IV): sequencing the most valuable type-strain genomes for metagenomic binning, comparative biology and taxonomic classification.</title>
        <authorList>
            <person name="Goeker M."/>
        </authorList>
    </citation>
    <scope>NUCLEOTIDE SEQUENCE [LARGE SCALE GENOMIC DNA]</scope>
    <source>
        <strain evidence="1 2">DSM 5718</strain>
    </source>
</reference>
<comment type="caution">
    <text evidence="1">The sequence shown here is derived from an EMBL/GenBank/DDBJ whole genome shotgun (WGS) entry which is preliminary data.</text>
</comment>
<dbReference type="Proteomes" id="UP000537126">
    <property type="component" value="Unassembled WGS sequence"/>
</dbReference>
<evidence type="ECO:0000313" key="1">
    <source>
        <dbReference type="EMBL" id="NIK74011.1"/>
    </source>
</evidence>